<dbReference type="STRING" id="1736674.APS56_15070"/>
<evidence type="ECO:0000259" key="3">
    <source>
        <dbReference type="Pfam" id="PF18962"/>
    </source>
</evidence>
<accession>A0A0P0D617</accession>
<dbReference type="EMBL" id="CP012898">
    <property type="protein sequence ID" value="ALJ06376.1"/>
    <property type="molecule type" value="Genomic_DNA"/>
</dbReference>
<evidence type="ECO:0000256" key="1">
    <source>
        <dbReference type="ARBA" id="ARBA00022729"/>
    </source>
</evidence>
<feature type="domain" description="Secretion system C-terminal sorting" evidence="3">
    <location>
        <begin position="276"/>
        <end position="346"/>
    </location>
</feature>
<dbReference type="InterPro" id="IPR026444">
    <property type="entry name" value="Secre_tail"/>
</dbReference>
<dbReference type="OrthoDB" id="1056765at2"/>
<gene>
    <name evidence="4" type="ORF">APS56_15070</name>
</gene>
<dbReference type="RefSeq" id="WP_054730226.1">
    <property type="nucleotide sequence ID" value="NZ_CP012898.1"/>
</dbReference>
<feature type="chain" id="PRO_5006043336" description="Secretion system C-terminal sorting domain-containing protein" evidence="2">
    <location>
        <begin position="21"/>
        <end position="347"/>
    </location>
</feature>
<protein>
    <recommendedName>
        <fullName evidence="3">Secretion system C-terminal sorting domain-containing protein</fullName>
    </recommendedName>
</protein>
<organism evidence="4 5">
    <name type="scientific">Pseudalgibacter alginicilyticus</name>
    <dbReference type="NCBI Taxonomy" id="1736674"/>
    <lineage>
        <taxon>Bacteria</taxon>
        <taxon>Pseudomonadati</taxon>
        <taxon>Bacteroidota</taxon>
        <taxon>Flavobacteriia</taxon>
        <taxon>Flavobacteriales</taxon>
        <taxon>Flavobacteriaceae</taxon>
        <taxon>Pseudalgibacter</taxon>
    </lineage>
</organism>
<sequence>MKTKLFLLSFLFLVFSEIKAQVTLPYYEPFDYPEGSLLVSNEGNLGPWLSTYTGNTNGDPLIVTSPTWFLLPNQLAFTQVGEAVGFQGGSDDPVITFAPQGDEGFIYSSFIFKVTDQSDVTDTAGGFIYSFGKVNSENNGYNYCSAVYLRKTSETTFNIGVSETNSASKAAWSATEFTLDQEVFIIIAYDIAGQLSKMWINPDISGLEPAVTLDTTADTDTGSRDDIVVVRISLEGNSRTPSTILDEIRIGNTWQSVTDQPELSVSKNELESNINIFPNPANDYITINTKNDFKVSSIEMFSLLGQKVLTQTELKNNQLNVSNLTRGVYLLKVSADGGSFTKKIVIE</sequence>
<evidence type="ECO:0000256" key="2">
    <source>
        <dbReference type="SAM" id="SignalP"/>
    </source>
</evidence>
<dbReference type="Proteomes" id="UP000057981">
    <property type="component" value="Chromosome"/>
</dbReference>
<keyword evidence="1 2" id="KW-0732">Signal</keyword>
<dbReference type="AlphaFoldDB" id="A0A0P0D617"/>
<dbReference type="Pfam" id="PF18962">
    <property type="entry name" value="Por_Secre_tail"/>
    <property type="match status" value="1"/>
</dbReference>
<evidence type="ECO:0000313" key="4">
    <source>
        <dbReference type="EMBL" id="ALJ06376.1"/>
    </source>
</evidence>
<dbReference type="NCBIfam" id="TIGR04183">
    <property type="entry name" value="Por_Secre_tail"/>
    <property type="match status" value="1"/>
</dbReference>
<name>A0A0P0D617_9FLAO</name>
<keyword evidence="5" id="KW-1185">Reference proteome</keyword>
<proteinExistence type="predicted"/>
<feature type="signal peptide" evidence="2">
    <location>
        <begin position="1"/>
        <end position="20"/>
    </location>
</feature>
<evidence type="ECO:0000313" key="5">
    <source>
        <dbReference type="Proteomes" id="UP000057981"/>
    </source>
</evidence>
<reference evidence="4 5" key="1">
    <citation type="submission" date="2015-10" db="EMBL/GenBank/DDBJ databases">
        <authorList>
            <person name="Gilbert D.G."/>
        </authorList>
    </citation>
    <scope>NUCLEOTIDE SEQUENCE [LARGE SCALE GENOMIC DNA]</scope>
    <source>
        <strain evidence="5">HZ-22</strain>
    </source>
</reference>
<dbReference type="KEGG" id="ahz:APS56_15070"/>